<gene>
    <name evidence="3" type="ORF">IMSHALPRED_008478</name>
</gene>
<comment type="caution">
    <text evidence="3">The sequence shown here is derived from an EMBL/GenBank/DDBJ whole genome shotgun (WGS) entry which is preliminary data.</text>
</comment>
<feature type="region of interest" description="Disordered" evidence="1">
    <location>
        <begin position="1"/>
        <end position="34"/>
    </location>
</feature>
<dbReference type="PANTHER" id="PTHR28067:SF1">
    <property type="entry name" value="DNA REPLICATION REGULATOR SLD3"/>
    <property type="match status" value="1"/>
</dbReference>
<dbReference type="EMBL" id="CAJPDT010000006">
    <property type="protein sequence ID" value="CAF9909821.1"/>
    <property type="molecule type" value="Genomic_DNA"/>
</dbReference>
<accession>A0A8H3EMB4</accession>
<dbReference type="GO" id="GO:0006270">
    <property type="term" value="P:DNA replication initiation"/>
    <property type="evidence" value="ECO:0007669"/>
    <property type="project" value="InterPro"/>
</dbReference>
<evidence type="ECO:0000313" key="3">
    <source>
        <dbReference type="EMBL" id="CAF9909821.1"/>
    </source>
</evidence>
<dbReference type="PANTHER" id="PTHR28067">
    <property type="entry name" value="DNA REPLICATION REGULATOR SLD3"/>
    <property type="match status" value="1"/>
</dbReference>
<reference evidence="3" key="1">
    <citation type="submission" date="2021-03" db="EMBL/GenBank/DDBJ databases">
        <authorList>
            <person name="Tagirdzhanova G."/>
        </authorList>
    </citation>
    <scope>NUCLEOTIDE SEQUENCE</scope>
</reference>
<feature type="compositionally biased region" description="Basic and acidic residues" evidence="1">
    <location>
        <begin position="1"/>
        <end position="13"/>
    </location>
</feature>
<feature type="region of interest" description="Disordered" evidence="1">
    <location>
        <begin position="547"/>
        <end position="623"/>
    </location>
</feature>
<dbReference type="AlphaFoldDB" id="A0A8H3EMB4"/>
<feature type="compositionally biased region" description="Polar residues" evidence="1">
    <location>
        <begin position="24"/>
        <end position="33"/>
    </location>
</feature>
<dbReference type="Gene3D" id="1.20.58.2130">
    <property type="match status" value="1"/>
</dbReference>
<sequence length="913" mass="100464">MFQTEGHESHELSSDFGQARDNFPSPTLNAVETKTSRKRKLIDIDCGIDIGEAFTIKSHPSLPSSREQKLIPRLRLPRSCLPLAYLDPLGGPDDFPGSNLFSAHTQALEELVHTDRRSNQPTVLIAQSAIDGGLSAIEHVQDRIYAMCRLGNWVSVNMLDQLPTVPTDSVRLQKRQDQEQPGFSENKWWSTAAIDFESESKHDQSNNSSAEETRVVQLCLQRTPRNPITPAQITQKISQPAPQDQTGNVMTSMVETAAQDPEEVFKMVKAQYQEALYASKSSLAYFAKGPLSRARAAFPLSDGSANNSLRLTSFLRSCILSLATMDNKYREALPELVKGFPFDSLSDEERTMVVEKISNRSRRSKKTNVGKNGLYPGEETNIARWWLSRDLSSVDCDSANTKEEATRSAVLGQRIRETQMQIILSLETLALESLEPSQLVEKSPPAELIERDNGSQNKKKKSKKPQDLTMLLDLLVDRLCIWQSTSVDETKTSHSEDRPTPQHGAESIAKAAGSDHLRQFCVDVVLPFYGARLPELTTVLCQKLGGLKQPSPRRPPLAKQASSSAALKPGASVQRPQIRKPRRTLERVLTNERSTSQKPQPSLRRSATDPNLPQMKREVSDTPLSSIPLNKVAVHKRYSQREVDLHATSRATEAKLKKKARVEQELQGAIAALKKPNPRMAVKELVDDAERRAAASHSRKSKNPVRNPFAQGAQGTQVMATPSNNRHKDVYGGLPRFPRQNVASLPGVEEVPPSSISCVPSSSSRAQRSPLLAPDSTRKTGSSALPIAETPTRGPSKLWGRPPISTAAMGPIADIFHPSRPPAASELSKAPNDLFTCNARPSQVHEMSSKFPSPYEAGQREDTAIHATPVSAPSAANKLLGNLTNAVSSPLSQEKEESIYAALGWDDDVDELL</sequence>
<dbReference type="InterPro" id="IPR013948">
    <property type="entry name" value="DNA_replication_reg_Sld3_C"/>
</dbReference>
<dbReference type="Proteomes" id="UP000664534">
    <property type="component" value="Unassembled WGS sequence"/>
</dbReference>
<feature type="compositionally biased region" description="Basic and acidic residues" evidence="1">
    <location>
        <begin position="488"/>
        <end position="500"/>
    </location>
</feature>
<feature type="domain" description="DNA replication regulator Sld3 C-terminal" evidence="2">
    <location>
        <begin position="263"/>
        <end position="793"/>
    </location>
</feature>
<name>A0A8H3EMB4_9LECA</name>
<feature type="compositionally biased region" description="Low complexity" evidence="1">
    <location>
        <begin position="748"/>
        <end position="764"/>
    </location>
</feature>
<protein>
    <recommendedName>
        <fullName evidence="2">DNA replication regulator Sld3 C-terminal domain-containing protein</fullName>
    </recommendedName>
</protein>
<feature type="region of interest" description="Disordered" evidence="1">
    <location>
        <begin position="487"/>
        <end position="509"/>
    </location>
</feature>
<feature type="compositionally biased region" description="Polar residues" evidence="1">
    <location>
        <begin position="713"/>
        <end position="724"/>
    </location>
</feature>
<feature type="region of interest" description="Disordered" evidence="1">
    <location>
        <begin position="692"/>
        <end position="801"/>
    </location>
</feature>
<dbReference type="OrthoDB" id="15567at2759"/>
<keyword evidence="4" id="KW-1185">Reference proteome</keyword>
<feature type="region of interest" description="Disordered" evidence="1">
    <location>
        <begin position="436"/>
        <end position="465"/>
    </location>
</feature>
<organism evidence="3 4">
    <name type="scientific">Imshaugia aleurites</name>
    <dbReference type="NCBI Taxonomy" id="172621"/>
    <lineage>
        <taxon>Eukaryota</taxon>
        <taxon>Fungi</taxon>
        <taxon>Dikarya</taxon>
        <taxon>Ascomycota</taxon>
        <taxon>Pezizomycotina</taxon>
        <taxon>Lecanoromycetes</taxon>
        <taxon>OSLEUM clade</taxon>
        <taxon>Lecanoromycetidae</taxon>
        <taxon>Lecanorales</taxon>
        <taxon>Lecanorineae</taxon>
        <taxon>Parmeliaceae</taxon>
        <taxon>Imshaugia</taxon>
    </lineage>
</organism>
<evidence type="ECO:0000259" key="2">
    <source>
        <dbReference type="Pfam" id="PF08639"/>
    </source>
</evidence>
<evidence type="ECO:0000256" key="1">
    <source>
        <dbReference type="SAM" id="MobiDB-lite"/>
    </source>
</evidence>
<dbReference type="Pfam" id="PF08639">
    <property type="entry name" value="Sld3_STD"/>
    <property type="match status" value="1"/>
</dbReference>
<feature type="compositionally biased region" description="Polar residues" evidence="1">
    <location>
        <begin position="591"/>
        <end position="611"/>
    </location>
</feature>
<dbReference type="InterPro" id="IPR042511">
    <property type="entry name" value="Sld3"/>
</dbReference>
<proteinExistence type="predicted"/>
<evidence type="ECO:0000313" key="4">
    <source>
        <dbReference type="Proteomes" id="UP000664534"/>
    </source>
</evidence>
<dbReference type="GO" id="GO:0031261">
    <property type="term" value="C:DNA replication preinitiation complex"/>
    <property type="evidence" value="ECO:0007669"/>
    <property type="project" value="TreeGrafter"/>
</dbReference>